<protein>
    <submittedName>
        <fullName evidence="2">Uncharacterized protein</fullName>
    </submittedName>
</protein>
<gene>
    <name evidence="2" type="ORF">M441DRAFT_50953</name>
</gene>
<evidence type="ECO:0000256" key="1">
    <source>
        <dbReference type="SAM" id="MobiDB-lite"/>
    </source>
</evidence>
<proteinExistence type="predicted"/>
<sequence>MCSASDDGLPETKAGDCAGRTPGSATPSLLALRHIPSDDQSSGGQQAAAKDACIGRRVSSSRPGQAGTTTVAEVSHGGNCVNAPRAGRCGKSSGGTAKRLPSLPQPSWSTRGARVLWLHAPTASEVLGTGCMYLEEARHADARGRRCAPGPISRHGGALVLASNIVHDCPQRRHQNTVCSGDGGQGTVPASYARVGTSGAAALRPPFR</sequence>
<keyword evidence="3" id="KW-1185">Reference proteome</keyword>
<feature type="compositionally biased region" description="Polar residues" evidence="1">
    <location>
        <begin position="58"/>
        <end position="72"/>
    </location>
</feature>
<dbReference type="EMBL" id="KZ679269">
    <property type="protein sequence ID" value="PTB36946.1"/>
    <property type="molecule type" value="Genomic_DNA"/>
</dbReference>
<reference evidence="2 3" key="1">
    <citation type="submission" date="2016-07" db="EMBL/GenBank/DDBJ databases">
        <title>Multiple horizontal gene transfer events from other fungi enriched the ability of initially mycotrophic Trichoderma (Ascomycota) to feed on dead plant biomass.</title>
        <authorList>
            <consortium name="DOE Joint Genome Institute"/>
            <person name="Aerts A."/>
            <person name="Atanasova L."/>
            <person name="Chenthamara K."/>
            <person name="Zhang J."/>
            <person name="Grujic M."/>
            <person name="Henrissat B."/>
            <person name="Kuo A."/>
            <person name="Salamov A."/>
            <person name="Lipzen A."/>
            <person name="Labutti K."/>
            <person name="Barry K."/>
            <person name="Miao Y."/>
            <person name="Rahimi M.J."/>
            <person name="Shen Q."/>
            <person name="Grigoriev I.V."/>
            <person name="Kubicek C.P."/>
            <person name="Druzhinina I.S."/>
        </authorList>
    </citation>
    <scope>NUCLEOTIDE SEQUENCE [LARGE SCALE GENOMIC DNA]</scope>
    <source>
        <strain evidence="2 3">CBS 433.97</strain>
    </source>
</reference>
<evidence type="ECO:0000313" key="2">
    <source>
        <dbReference type="EMBL" id="PTB36946.1"/>
    </source>
</evidence>
<feature type="region of interest" description="Disordered" evidence="1">
    <location>
        <begin position="1"/>
        <end position="72"/>
    </location>
</feature>
<organism evidence="2 3">
    <name type="scientific">Trichoderma asperellum (strain ATCC 204424 / CBS 433.97 / NBRC 101777)</name>
    <dbReference type="NCBI Taxonomy" id="1042311"/>
    <lineage>
        <taxon>Eukaryota</taxon>
        <taxon>Fungi</taxon>
        <taxon>Dikarya</taxon>
        <taxon>Ascomycota</taxon>
        <taxon>Pezizomycotina</taxon>
        <taxon>Sordariomycetes</taxon>
        <taxon>Hypocreomycetidae</taxon>
        <taxon>Hypocreales</taxon>
        <taxon>Hypocreaceae</taxon>
        <taxon>Trichoderma</taxon>
    </lineage>
</organism>
<name>A0A2T3YWL5_TRIA4</name>
<accession>A0A2T3YWL5</accession>
<dbReference type="AlphaFoldDB" id="A0A2T3YWL5"/>
<evidence type="ECO:0000313" key="3">
    <source>
        <dbReference type="Proteomes" id="UP000240493"/>
    </source>
</evidence>
<feature type="region of interest" description="Disordered" evidence="1">
    <location>
        <begin position="85"/>
        <end position="106"/>
    </location>
</feature>
<dbReference type="Proteomes" id="UP000240493">
    <property type="component" value="Unassembled WGS sequence"/>
</dbReference>